<organism evidence="3 4">
    <name type="scientific">Moritella marina ATCC 15381</name>
    <dbReference type="NCBI Taxonomy" id="1202962"/>
    <lineage>
        <taxon>Bacteria</taxon>
        <taxon>Pseudomonadati</taxon>
        <taxon>Pseudomonadota</taxon>
        <taxon>Gammaproteobacteria</taxon>
        <taxon>Alteromonadales</taxon>
        <taxon>Moritellaceae</taxon>
        <taxon>Moritella</taxon>
    </lineage>
</organism>
<dbReference type="EMBL" id="CP044399">
    <property type="protein sequence ID" value="QFI37454.1"/>
    <property type="molecule type" value="Genomic_DNA"/>
</dbReference>
<dbReference type="RefSeq" id="WP_019439708.1">
    <property type="nucleotide sequence ID" value="NZ_ALOE01000004.1"/>
</dbReference>
<keyword evidence="2" id="KW-0862">Zinc</keyword>
<dbReference type="GO" id="GO:0002161">
    <property type="term" value="F:aminoacyl-tRNA deacylase activity"/>
    <property type="evidence" value="ECO:0007669"/>
    <property type="project" value="UniProtKB-ARBA"/>
</dbReference>
<dbReference type="PANTHER" id="PTHR43462">
    <property type="entry name" value="ALANYL-TRNA EDITING PROTEIN"/>
    <property type="match status" value="1"/>
</dbReference>
<dbReference type="Proteomes" id="UP000327424">
    <property type="component" value="Chromosome"/>
</dbReference>
<dbReference type="GO" id="GO:0046872">
    <property type="term" value="F:metal ion binding"/>
    <property type="evidence" value="ECO:0007669"/>
    <property type="project" value="UniProtKB-KW"/>
</dbReference>
<dbReference type="InterPro" id="IPR018163">
    <property type="entry name" value="Thr/Ala-tRNA-synth_IIc_edit"/>
</dbReference>
<gene>
    <name evidence="3" type="ORF">FR932_06215</name>
</gene>
<evidence type="ECO:0000256" key="2">
    <source>
        <dbReference type="ARBA" id="ARBA00022833"/>
    </source>
</evidence>
<dbReference type="OrthoDB" id="6396444at2"/>
<keyword evidence="1" id="KW-0479">Metal-binding</keyword>
<dbReference type="PANTHER" id="PTHR43462:SF1">
    <property type="entry name" value="ALANYL-TRNA EDITING PROTEIN AARSD1"/>
    <property type="match status" value="1"/>
</dbReference>
<accession>A0A5J6WIM2</accession>
<evidence type="ECO:0000313" key="3">
    <source>
        <dbReference type="EMBL" id="QFI37454.1"/>
    </source>
</evidence>
<dbReference type="Gene3D" id="3.30.980.10">
    <property type="entry name" value="Threonyl-trna Synthetase, Chain A, domain 2"/>
    <property type="match status" value="1"/>
</dbReference>
<name>A0A5J6WIM2_MORMI</name>
<dbReference type="AlphaFoldDB" id="A0A5J6WIM2"/>
<reference evidence="3 4" key="1">
    <citation type="submission" date="2019-09" db="EMBL/GenBank/DDBJ databases">
        <title>Hybrid Assembly of the complete Genome of the Deep-Sea Bacterium Moritella marina from long Nanopore and Illumina reads.</title>
        <authorList>
            <person name="Magin S."/>
            <person name="Georgoulis A."/>
            <person name="Papadimitriou K."/>
            <person name="Iliakis G."/>
            <person name="Vorgias C.E."/>
        </authorList>
    </citation>
    <scope>NUCLEOTIDE SEQUENCE [LARGE SCALE GENOMIC DNA]</scope>
    <source>
        <strain evidence="3 4">MP-1</strain>
    </source>
</reference>
<dbReference type="InterPro" id="IPR051335">
    <property type="entry name" value="Alanyl-tRNA_Editing_Enzymes"/>
</dbReference>
<protein>
    <submittedName>
        <fullName evidence="3">Alanyl-tRNA editing protein</fullName>
    </submittedName>
</protein>
<dbReference type="GO" id="GO:0000166">
    <property type="term" value="F:nucleotide binding"/>
    <property type="evidence" value="ECO:0007669"/>
    <property type="project" value="InterPro"/>
</dbReference>
<dbReference type="KEGG" id="mmaa:FR932_06215"/>
<keyword evidence="4" id="KW-1185">Reference proteome</keyword>
<proteinExistence type="predicted"/>
<dbReference type="SUPFAM" id="SSF55186">
    <property type="entry name" value="ThrRS/AlaRS common domain"/>
    <property type="match status" value="1"/>
</dbReference>
<evidence type="ECO:0000313" key="4">
    <source>
        <dbReference type="Proteomes" id="UP000327424"/>
    </source>
</evidence>
<sequence length="294" mass="32476">MSEVLTSQVQPTKVLFTQGITQSIAQVSWIEQTDSSLYIVTDTTPFHPVSHIWPDHPADKGCLVFEGHQYAVIDCVTGAFDIENNKLHKGADIPVKRGEAGWHFVVIHELATDLRLNVNDTVELVVDANFQAALSRGHSSGHLSSYALNKVLEQTYWRKDASRKDVLNSRDFHSYAQVLSIVSENQSTDSYRLGKTLKKRGLNVTEMLADLAIIEAQVNVVLATWLATAAPVVMKREGDALTDSRFWCCDLGVGESITMPCGGSHVQSLTEYNAIKITLTLKSEQDLEMITTAS</sequence>
<evidence type="ECO:0000256" key="1">
    <source>
        <dbReference type="ARBA" id="ARBA00022723"/>
    </source>
</evidence>